<dbReference type="PANTHER" id="PTHR42032">
    <property type="entry name" value="YALI0E30679P"/>
    <property type="match status" value="1"/>
</dbReference>
<protein>
    <submittedName>
        <fullName evidence="3">Uncharacterized protein</fullName>
    </submittedName>
</protein>
<gene>
    <name evidence="3" type="ORF">HYALB_00010631</name>
</gene>
<name>A0A9N9LJQ6_9HELO</name>
<feature type="region of interest" description="Disordered" evidence="1">
    <location>
        <begin position="1"/>
        <end position="57"/>
    </location>
</feature>
<evidence type="ECO:0000256" key="1">
    <source>
        <dbReference type="SAM" id="MobiDB-lite"/>
    </source>
</evidence>
<keyword evidence="4" id="KW-1185">Reference proteome</keyword>
<proteinExistence type="predicted"/>
<feature type="region of interest" description="Disordered" evidence="1">
    <location>
        <begin position="73"/>
        <end position="94"/>
    </location>
</feature>
<dbReference type="OrthoDB" id="5422510at2759"/>
<dbReference type="EMBL" id="CAJVRM010000102">
    <property type="protein sequence ID" value="CAG8974380.1"/>
    <property type="molecule type" value="Genomic_DNA"/>
</dbReference>
<keyword evidence="2" id="KW-0472">Membrane</keyword>
<evidence type="ECO:0000313" key="4">
    <source>
        <dbReference type="Proteomes" id="UP000701801"/>
    </source>
</evidence>
<evidence type="ECO:0000256" key="2">
    <source>
        <dbReference type="SAM" id="Phobius"/>
    </source>
</evidence>
<feature type="region of interest" description="Disordered" evidence="1">
    <location>
        <begin position="163"/>
        <end position="205"/>
    </location>
</feature>
<accession>A0A9N9LJQ6</accession>
<feature type="transmembrane region" description="Helical" evidence="2">
    <location>
        <begin position="120"/>
        <end position="139"/>
    </location>
</feature>
<comment type="caution">
    <text evidence="3">The sequence shown here is derived from an EMBL/GenBank/DDBJ whole genome shotgun (WGS) entry which is preliminary data.</text>
</comment>
<evidence type="ECO:0000313" key="3">
    <source>
        <dbReference type="EMBL" id="CAG8974380.1"/>
    </source>
</evidence>
<reference evidence="3" key="1">
    <citation type="submission" date="2021-07" db="EMBL/GenBank/DDBJ databases">
        <authorList>
            <person name="Durling M."/>
        </authorList>
    </citation>
    <scope>NUCLEOTIDE SEQUENCE</scope>
</reference>
<dbReference type="PANTHER" id="PTHR42032:SF1">
    <property type="entry name" value="YALI0E30679P"/>
    <property type="match status" value="1"/>
</dbReference>
<feature type="compositionally biased region" description="Pro residues" evidence="1">
    <location>
        <begin position="1"/>
        <end position="12"/>
    </location>
</feature>
<sequence>MATGEPPSPPSGFAPIRKSATTSAMDESARRPSPRLRPSLSSQAESPSPVGLRKRSSNFSDYSLSEARKTFQSSTDDLLLPKPNAMGSESSPDSSPWHSAPLAFALLPAIGGMLFTHGSFVMTDIMLLGLAAIFLNWSVRLPWDWYHSAQLIRLKEEEAGGIYSDDSDDENSLSFSQTTLEEVPEEEVAESPSPSSKATRPSRARDTATKELYTHEVLALLSCFIFPLLGAYLLHTIRSRLSRPSEGLVSNYNLTIFLLASELRPMAHLTKLIQSRTLHLQRVVAENPYTGANSSGNESEKSKELFARIEALEVRSLATNNPSPNVELTLTGKQSAQMTMEVRKALQPELDALNRAVRRYEKRATLQTFQTESRLQDLESRLNDAISLAAAAANSGQRHRTFTGLLVEWGATAVVLPLQAFAAIAGLPFKTMAALINYGKNRIFGQVPEKPRRATNGKYAAYAKASGEPRSSNRLLKR</sequence>
<dbReference type="Proteomes" id="UP000701801">
    <property type="component" value="Unassembled WGS sequence"/>
</dbReference>
<dbReference type="AlphaFoldDB" id="A0A9N9LJQ6"/>
<feature type="transmembrane region" description="Helical" evidence="2">
    <location>
        <begin position="217"/>
        <end position="234"/>
    </location>
</feature>
<keyword evidence="2" id="KW-1133">Transmembrane helix</keyword>
<organism evidence="3 4">
    <name type="scientific">Hymenoscyphus albidus</name>
    <dbReference type="NCBI Taxonomy" id="595503"/>
    <lineage>
        <taxon>Eukaryota</taxon>
        <taxon>Fungi</taxon>
        <taxon>Dikarya</taxon>
        <taxon>Ascomycota</taxon>
        <taxon>Pezizomycotina</taxon>
        <taxon>Leotiomycetes</taxon>
        <taxon>Helotiales</taxon>
        <taxon>Helotiaceae</taxon>
        <taxon>Hymenoscyphus</taxon>
    </lineage>
</organism>
<keyword evidence="2" id="KW-0812">Transmembrane</keyword>